<feature type="region of interest" description="Disordered" evidence="1">
    <location>
        <begin position="1044"/>
        <end position="1074"/>
    </location>
</feature>
<feature type="compositionally biased region" description="Low complexity" evidence="1">
    <location>
        <begin position="1044"/>
        <end position="1056"/>
    </location>
</feature>
<feature type="region of interest" description="Disordered" evidence="1">
    <location>
        <begin position="1411"/>
        <end position="1449"/>
    </location>
</feature>
<feature type="region of interest" description="Disordered" evidence="1">
    <location>
        <begin position="1086"/>
        <end position="1154"/>
    </location>
</feature>
<feature type="compositionally biased region" description="Polar residues" evidence="1">
    <location>
        <begin position="1411"/>
        <end position="1426"/>
    </location>
</feature>
<feature type="compositionally biased region" description="Low complexity" evidence="1">
    <location>
        <begin position="1742"/>
        <end position="1763"/>
    </location>
</feature>
<evidence type="ECO:0000313" key="2">
    <source>
        <dbReference type="EnsemblMetazoa" id="AMIN003654-PA"/>
    </source>
</evidence>
<feature type="compositionally biased region" description="Basic and acidic residues" evidence="1">
    <location>
        <begin position="815"/>
        <end position="834"/>
    </location>
</feature>
<feature type="region of interest" description="Disordered" evidence="1">
    <location>
        <begin position="1224"/>
        <end position="1301"/>
    </location>
</feature>
<feature type="compositionally biased region" description="Polar residues" evidence="1">
    <location>
        <begin position="1292"/>
        <end position="1301"/>
    </location>
</feature>
<name>A0A182VZZ8_9DIPT</name>
<feature type="region of interest" description="Disordered" evidence="1">
    <location>
        <begin position="1332"/>
        <end position="1380"/>
    </location>
</feature>
<feature type="region of interest" description="Disordered" evidence="1">
    <location>
        <begin position="1732"/>
        <end position="1763"/>
    </location>
</feature>
<feature type="compositionally biased region" description="Low complexity" evidence="1">
    <location>
        <begin position="1332"/>
        <end position="1348"/>
    </location>
</feature>
<feature type="region of interest" description="Disordered" evidence="1">
    <location>
        <begin position="1671"/>
        <end position="1718"/>
    </location>
</feature>
<feature type="compositionally biased region" description="Low complexity" evidence="1">
    <location>
        <begin position="1612"/>
        <end position="1622"/>
    </location>
</feature>
<dbReference type="VEuPathDB" id="VectorBase:AMIN003654"/>
<feature type="compositionally biased region" description="Low complexity" evidence="1">
    <location>
        <begin position="705"/>
        <end position="741"/>
    </location>
</feature>
<feature type="region of interest" description="Disordered" evidence="1">
    <location>
        <begin position="698"/>
        <end position="934"/>
    </location>
</feature>
<feature type="compositionally biased region" description="Low complexity" evidence="1">
    <location>
        <begin position="1564"/>
        <end position="1581"/>
    </location>
</feature>
<feature type="compositionally biased region" description="Basic residues" evidence="1">
    <location>
        <begin position="1591"/>
        <end position="1601"/>
    </location>
</feature>
<feature type="region of interest" description="Disordered" evidence="1">
    <location>
        <begin position="1564"/>
        <end position="1635"/>
    </location>
</feature>
<feature type="compositionally biased region" description="Basic residues" evidence="1">
    <location>
        <begin position="257"/>
        <end position="273"/>
    </location>
</feature>
<feature type="region of interest" description="Disordered" evidence="1">
    <location>
        <begin position="101"/>
        <end position="160"/>
    </location>
</feature>
<dbReference type="InterPro" id="IPR053019">
    <property type="entry name" value="GATA_zinc_finger"/>
</dbReference>
<accession>A0A182VZZ8</accession>
<reference evidence="2" key="2">
    <citation type="submission" date="2020-05" db="UniProtKB">
        <authorList>
            <consortium name="EnsemblMetazoa"/>
        </authorList>
    </citation>
    <scope>IDENTIFICATION</scope>
    <source>
        <strain evidence="2">MINIMUS1</strain>
    </source>
</reference>
<feature type="compositionally biased region" description="Low complexity" evidence="1">
    <location>
        <begin position="1427"/>
        <end position="1443"/>
    </location>
</feature>
<feature type="compositionally biased region" description="Low complexity" evidence="1">
    <location>
        <begin position="2024"/>
        <end position="2044"/>
    </location>
</feature>
<feature type="compositionally biased region" description="Polar residues" evidence="1">
    <location>
        <begin position="1356"/>
        <end position="1375"/>
    </location>
</feature>
<feature type="compositionally biased region" description="Polar residues" evidence="1">
    <location>
        <begin position="1011"/>
        <end position="1027"/>
    </location>
</feature>
<dbReference type="PANTHER" id="PTHR23353">
    <property type="entry name" value="RAB-GAP/TBC-RELATED"/>
    <property type="match status" value="1"/>
</dbReference>
<keyword evidence="3" id="KW-1185">Reference proteome</keyword>
<feature type="compositionally biased region" description="Polar residues" evidence="1">
    <location>
        <begin position="751"/>
        <end position="771"/>
    </location>
</feature>
<feature type="region of interest" description="Disordered" evidence="1">
    <location>
        <begin position="1006"/>
        <end position="1027"/>
    </location>
</feature>
<sequence length="2107" mass="216115">MAPSPELGQPKAPDKPGTQHEEQHVGPSTSGEVTDRTCTATAPTGSVSSETDVNNSSNAAGTTTNSSINSVNMKAGTSAAASIGVPPVISTMAMSAATTTTTTTPATAVKVSSSSTSSALTPTSATATASTSHGKGAESSKNSSSSSTAGNNKDSHQQSFAQEPLATMNEDALKALLDEAITYKCPKDREHKSATFNELLSKTEREDQEQNFSFTSRPVHSKRASARPTQGGSLQDITEATKQEYGYTEYCSGSSLSHKRHGGGGHGGSRSKRQISSVSSRQREGGSLPSNVNETTTPSYISEQPFLNEVRRPLKSTSAKLTVKSNDYGALLQSAPLNAIGASDWGGIGGLAGEESQSNAAGGETGIESTSIGFMPGGGVVVTGPGAAAHTVINMGELDSDEGPSGHRGFREIFSGHANNALQQNNHYESSADEIEMMGMGASNSTSATGGISCTAASGGSSGGIGGATVSTGTTITYGGSGVDTYGNGGTSSNSSTSSSSSSSSGANLVGSAPGTGGGLSSAKKTFCYPKTQYTTQACLEIGQATNRPSSVHHVDKTVSLPMLEAVQLGSTYPAVKCMIDSSKVDQSTIKSVLSSSNQFISTTRSSLTYPTIQQKFDENGNSVSQFGGSGSGGGLGTSGSGNQMGAGGGGTGSGSGSKKPRKPKSDRNTVVVVPENIAGYRGKSDIEALVSYIENTDNDKSHQPQHQLSQQQQLQLQQQQQQQSSQHSSSKGGSVGNNAPVGGGGAGGINSKNTNAKQMGSGIASNSLTSGGLGTTIDNGGEEKSKRKNDKKRDRAAKMKKSNSLEELSSCSRKKVEEENTRQNHVEKARAQETDPAVTLRNSKSKKSAQSGAANAGSSSGGTSAASASNLAGTKDVGGGKRSERRSWGTEELSFFGNDATASPIQVGGGDDGTSSAPSGAVGGKGKKAKDHNVTTGVMNSNAGSKNSSTAVTVSDVCAAINHNTKKRDSLRMSVESLSALGGGSVGASGESSDFLVVTKKKKTKKKAQTLGSEDASNNNNAGSSLINRRYQGAGSIAGGNYGRNASNSGNNGSVTGVGSGGNGGRYQPSSHFAADREVYMNNDVSRRKSTSSVPPSEKSDSSDADSVHSLPIETNACRKQQQKQQNQQSKGKSNQQQQQQQQTSQQRQGSGLAASSQSYAAIARIANVEKAGSSAGANGSGLTAGVGDGSGNHAEGTSNASANVNMIQDLNSSEAFPQLVESQQFHPHHHSQSASSQLSAAASSSSSAQQQAQLQTLSHASCNNSGGIVHSSAANTNSAGSNSSISNNSHTPGGSTTTRATYSQSLLTAVNNSNDEGTTKQQYASTNATSAIGAGTNGSGTTSSGNEMVIGGSTAATNSAGHPSKSVPDSTKASLHKSKSVDNNDIYYSNEHYPALEKTVKSYHHARANNSADPSVVGSSAPNVTNVANSKNTSKTSSTVAPGSNATSSLNTLSFGQVAASTVPGTQSSMANAVVTANPTGTKKGKAKKDLSGNVVTAVTTVAPVQQPMAEAESTNCTESWNHASAVVIDTDTQTSTMLPFDTRSPMNGGPVVNTIHFIQTSPQPQQQPGLGGSSSESPNVATITTTGKRQKKDKHQHHSASSGAEKKTGGNTATGTATNPNSNQATRNKNRPAVIIVNDNEPKSNEFTFGFDIDQELLFGDFSEEDRKLLEGGDDSCPEPPKSSKGKQQRRNSAATVVDPVQQQSVAPSNSSTAAVQTTDLDYAASLSPTATQNDTRNSSISKASPSSGSSSVSSSSASLSSATTCNSYQQQQQPSVPVVQMAIVDQPSDATETPIDVTGTNIFHQPPPVASTLLLRTIYTQPPPTLPTQHLTPAQSAPSARPQSVRHHPQQQQAPLHHQQHHHNQYALPPPVMTGAVPTVAAAVAVPVKDVNANATVPPVVAVPAGHLITLPPPPLSSTLAIVPTYGGTAVLLPGASAIPPVAVTAAPLVVAAAPPAAPLIVAQPPAGKELASVTPMVQNDIANNNTTSQTNAVINNNNVAQSYHQQQQLSKVQIMTVDTAAQTQSTPSPSQQSSSSSTSVEPAKTAQPMVREKMKEINLRFIAPEEVHTTEYNHDKIVFFVGTAWEDAICGSHGTTKYYEGQ</sequence>
<feature type="compositionally biased region" description="Polar residues" evidence="1">
    <location>
        <begin position="288"/>
        <end position="302"/>
    </location>
</feature>
<feature type="compositionally biased region" description="Low complexity" evidence="1">
    <location>
        <begin position="849"/>
        <end position="874"/>
    </location>
</feature>
<feature type="compositionally biased region" description="Polar residues" evidence="1">
    <location>
        <begin position="1732"/>
        <end position="1741"/>
    </location>
</feature>
<feature type="region of interest" description="Disordered" evidence="1">
    <location>
        <begin position="1824"/>
        <end position="1870"/>
    </location>
</feature>
<feature type="compositionally biased region" description="Polar residues" evidence="1">
    <location>
        <begin position="1694"/>
        <end position="1718"/>
    </location>
</feature>
<evidence type="ECO:0000313" key="3">
    <source>
        <dbReference type="Proteomes" id="UP000075920"/>
    </source>
</evidence>
<dbReference type="STRING" id="112268.A0A182VZZ8"/>
<dbReference type="Proteomes" id="UP000075920">
    <property type="component" value="Unassembled WGS sequence"/>
</dbReference>
<feature type="region of interest" description="Disordered" evidence="1">
    <location>
        <begin position="201"/>
        <end position="234"/>
    </location>
</feature>
<feature type="region of interest" description="Disordered" evidence="1">
    <location>
        <begin position="619"/>
        <end position="677"/>
    </location>
</feature>
<feature type="region of interest" description="Disordered" evidence="1">
    <location>
        <begin position="2024"/>
        <end position="2054"/>
    </location>
</feature>
<dbReference type="PANTHER" id="PTHR23353:SF23">
    <property type="entry name" value="PROTEIN HAIRLESS"/>
    <property type="match status" value="1"/>
</dbReference>
<evidence type="ECO:0000256" key="1">
    <source>
        <dbReference type="SAM" id="MobiDB-lite"/>
    </source>
</evidence>
<organism evidence="2 3">
    <name type="scientific">Anopheles minimus</name>
    <dbReference type="NCBI Taxonomy" id="112268"/>
    <lineage>
        <taxon>Eukaryota</taxon>
        <taxon>Metazoa</taxon>
        <taxon>Ecdysozoa</taxon>
        <taxon>Arthropoda</taxon>
        <taxon>Hexapoda</taxon>
        <taxon>Insecta</taxon>
        <taxon>Pterygota</taxon>
        <taxon>Neoptera</taxon>
        <taxon>Endopterygota</taxon>
        <taxon>Diptera</taxon>
        <taxon>Nematocera</taxon>
        <taxon>Culicoidea</taxon>
        <taxon>Culicidae</taxon>
        <taxon>Anophelinae</taxon>
        <taxon>Anopheles</taxon>
    </lineage>
</organism>
<feature type="compositionally biased region" description="Low complexity" evidence="1">
    <location>
        <begin position="1120"/>
        <end position="1152"/>
    </location>
</feature>
<proteinExistence type="predicted"/>
<feature type="compositionally biased region" description="Gly residues" evidence="1">
    <location>
        <begin position="628"/>
        <end position="656"/>
    </location>
</feature>
<reference evidence="3" key="1">
    <citation type="submission" date="2013-03" db="EMBL/GenBank/DDBJ databases">
        <title>The Genome Sequence of Anopheles minimus MINIMUS1.</title>
        <authorList>
            <consortium name="The Broad Institute Genomics Platform"/>
            <person name="Neafsey D.E."/>
            <person name="Walton C."/>
            <person name="Walker B."/>
            <person name="Young S.K."/>
            <person name="Zeng Q."/>
            <person name="Gargeya S."/>
            <person name="Fitzgerald M."/>
            <person name="Haas B."/>
            <person name="Abouelleil A."/>
            <person name="Allen A.W."/>
            <person name="Alvarado L."/>
            <person name="Arachchi H.M."/>
            <person name="Berlin A.M."/>
            <person name="Chapman S.B."/>
            <person name="Gainer-Dewar J."/>
            <person name="Goldberg J."/>
            <person name="Griggs A."/>
            <person name="Gujja S."/>
            <person name="Hansen M."/>
            <person name="Howarth C."/>
            <person name="Imamovic A."/>
            <person name="Ireland A."/>
            <person name="Larimer J."/>
            <person name="McCowan C."/>
            <person name="Murphy C."/>
            <person name="Pearson M."/>
            <person name="Poon T.W."/>
            <person name="Priest M."/>
            <person name="Roberts A."/>
            <person name="Saif S."/>
            <person name="Shea T."/>
            <person name="Sisk P."/>
            <person name="Sykes S."/>
            <person name="Wortman J."/>
            <person name="Nusbaum C."/>
            <person name="Birren B."/>
        </authorList>
    </citation>
    <scope>NUCLEOTIDE SEQUENCE [LARGE SCALE GENOMIC DNA]</scope>
    <source>
        <strain evidence="3">MINIMUS1</strain>
    </source>
</reference>
<feature type="compositionally biased region" description="Basic and acidic residues" evidence="1">
    <location>
        <begin position="12"/>
        <end position="24"/>
    </location>
</feature>
<dbReference type="EnsemblMetazoa" id="AMIN003654-RA">
    <property type="protein sequence ID" value="AMIN003654-PA"/>
    <property type="gene ID" value="AMIN003654"/>
</dbReference>
<feature type="compositionally biased region" description="Low complexity" evidence="1">
    <location>
        <begin position="54"/>
        <end position="70"/>
    </location>
</feature>
<feature type="compositionally biased region" description="Basic and acidic residues" evidence="1">
    <location>
        <begin position="782"/>
        <end position="798"/>
    </location>
</feature>
<protein>
    <submittedName>
        <fullName evidence="2">Uncharacterized protein</fullName>
    </submittedName>
</protein>
<feature type="compositionally biased region" description="Basic and acidic residues" evidence="1">
    <location>
        <begin position="879"/>
        <end position="890"/>
    </location>
</feature>
<feature type="compositionally biased region" description="Gly residues" evidence="1">
    <location>
        <begin position="1057"/>
        <end position="1066"/>
    </location>
</feature>
<feature type="compositionally biased region" description="Low complexity" evidence="1">
    <location>
        <begin position="1273"/>
        <end position="1291"/>
    </location>
</feature>
<feature type="compositionally biased region" description="Low complexity" evidence="1">
    <location>
        <begin position="491"/>
        <end position="506"/>
    </location>
</feature>
<feature type="region of interest" description="Disordered" evidence="1">
    <location>
        <begin position="489"/>
        <end position="518"/>
    </location>
</feature>
<feature type="region of interest" description="Disordered" evidence="1">
    <location>
        <begin position="1"/>
        <end position="70"/>
    </location>
</feature>
<feature type="compositionally biased region" description="Polar residues" evidence="1">
    <location>
        <begin position="26"/>
        <end position="53"/>
    </location>
</feature>
<feature type="compositionally biased region" description="Low complexity" evidence="1">
    <location>
        <begin position="1234"/>
        <end position="1263"/>
    </location>
</feature>
<feature type="compositionally biased region" description="Low complexity" evidence="1">
    <location>
        <begin position="101"/>
        <end position="152"/>
    </location>
</feature>
<feature type="region of interest" description="Disordered" evidence="1">
    <location>
        <begin position="254"/>
        <end position="307"/>
    </location>
</feature>